<keyword evidence="2" id="KW-1133">Transmembrane helix</keyword>
<feature type="region of interest" description="Disordered" evidence="1">
    <location>
        <begin position="355"/>
        <end position="496"/>
    </location>
</feature>
<feature type="compositionally biased region" description="Low complexity" evidence="1">
    <location>
        <begin position="471"/>
        <end position="484"/>
    </location>
</feature>
<name>A0A6J4HLJ7_9ACTN</name>
<feature type="region of interest" description="Disordered" evidence="1">
    <location>
        <begin position="55"/>
        <end position="164"/>
    </location>
</feature>
<evidence type="ECO:0000313" key="3">
    <source>
        <dbReference type="EMBL" id="CAA9226008.1"/>
    </source>
</evidence>
<organism evidence="3">
    <name type="scientific">uncultured Acidimicrobiales bacterium</name>
    <dbReference type="NCBI Taxonomy" id="310071"/>
    <lineage>
        <taxon>Bacteria</taxon>
        <taxon>Bacillati</taxon>
        <taxon>Actinomycetota</taxon>
        <taxon>Acidimicrobiia</taxon>
        <taxon>Acidimicrobiales</taxon>
        <taxon>environmental samples</taxon>
    </lineage>
</organism>
<gene>
    <name evidence="3" type="ORF">AVDCRST_MAG10-919</name>
</gene>
<accession>A0A6J4HLJ7</accession>
<proteinExistence type="predicted"/>
<feature type="transmembrane region" description="Helical" evidence="2">
    <location>
        <begin position="28"/>
        <end position="48"/>
    </location>
</feature>
<feature type="compositionally biased region" description="Basic residues" evidence="1">
    <location>
        <begin position="485"/>
        <end position="496"/>
    </location>
</feature>
<feature type="compositionally biased region" description="Low complexity" evidence="1">
    <location>
        <begin position="397"/>
        <end position="421"/>
    </location>
</feature>
<protein>
    <submittedName>
        <fullName evidence="3">Uncharacterized protein</fullName>
    </submittedName>
</protein>
<evidence type="ECO:0000256" key="1">
    <source>
        <dbReference type="SAM" id="MobiDB-lite"/>
    </source>
</evidence>
<sequence length="496" mass="50938">MLVLVSFVLVLAAAVTLVVGLLQSGLTLIYLSIACSVLAGVVLAVAVLRGRPEPKAAAPIGRPYTPPASAPPAREPEPPVPASVGAPASSSAATTSFTPPPPPPPSTPAPAARAAGDDAATKAAGTALLGRLRGRRAEEPPADAAPTPVPMPEPEVATSEPVTTEMPAYTAEADDGFPIANYDQLRATELLRQLGSLDRNQLEAVRDREIAGKNRFTILSRVDTLLAAQAEPAWELDEDEWEADAQAEVDAGAAVIAVGPIADDVDEWDDDDLTSGEIEDDEAEAVDLDEADEVDVDEVDELVSPADGPIPGYDSLTVGQILPRLSDLSPEELAQVRAREQAGRGRGTILDRIERLAARSGPTAMPAAAPARKAPASRKARKSAEAIPVPPATSTTAAVRKASTRKSAAAAKAPAPAPAKSPGRRKAAPPIVVSPPAPAPAKRGAKKAVVVTPSPAPAKSPGRRKAAAPVVAPEETSAPTAAAVKKARAKKATKRL</sequence>
<feature type="compositionally biased region" description="Low complexity" evidence="1">
    <location>
        <begin position="121"/>
        <end position="131"/>
    </location>
</feature>
<keyword evidence="2" id="KW-0472">Membrane</keyword>
<feature type="compositionally biased region" description="Low complexity" evidence="1">
    <location>
        <begin position="82"/>
        <end position="97"/>
    </location>
</feature>
<evidence type="ECO:0000256" key="2">
    <source>
        <dbReference type="SAM" id="Phobius"/>
    </source>
</evidence>
<feature type="compositionally biased region" description="Pro residues" evidence="1">
    <location>
        <begin position="98"/>
        <end position="108"/>
    </location>
</feature>
<reference evidence="3" key="1">
    <citation type="submission" date="2020-02" db="EMBL/GenBank/DDBJ databases">
        <authorList>
            <person name="Meier V. D."/>
        </authorList>
    </citation>
    <scope>NUCLEOTIDE SEQUENCE</scope>
    <source>
        <strain evidence="3">AVDCRST_MAG10</strain>
    </source>
</reference>
<dbReference type="AlphaFoldDB" id="A0A6J4HLJ7"/>
<dbReference type="EMBL" id="CADCTB010000060">
    <property type="protein sequence ID" value="CAA9226008.1"/>
    <property type="molecule type" value="Genomic_DNA"/>
</dbReference>
<keyword evidence="2" id="KW-0812">Transmembrane</keyword>